<dbReference type="AlphaFoldDB" id="A0AAV5GJE6"/>
<organism evidence="3 4">
    <name type="scientific">Rhodotorula paludigena</name>
    <dbReference type="NCBI Taxonomy" id="86838"/>
    <lineage>
        <taxon>Eukaryota</taxon>
        <taxon>Fungi</taxon>
        <taxon>Dikarya</taxon>
        <taxon>Basidiomycota</taxon>
        <taxon>Pucciniomycotina</taxon>
        <taxon>Microbotryomycetes</taxon>
        <taxon>Sporidiobolales</taxon>
        <taxon>Sporidiobolaceae</taxon>
        <taxon>Rhodotorula</taxon>
    </lineage>
</organism>
<dbReference type="EMBL" id="BQKY01000003">
    <property type="protein sequence ID" value="GJN88808.1"/>
    <property type="molecule type" value="Genomic_DNA"/>
</dbReference>
<evidence type="ECO:0000313" key="4">
    <source>
        <dbReference type="Proteomes" id="UP001342314"/>
    </source>
</evidence>
<sequence>MLHERGGAGITNDPLASATAVVPATPPKSTYHGPKVGGSYGGFVALFVAVGIFLLVVVVALAVWRFCLLRRRAARAEHRYADTRRPAALVDDDDEWTAAGDAFDMPALSSEDPSRSVLDLPAPSPFHERIRPPEYASVEDGNAYSDDEADGRLYGVRDPYREAETQQRRERGDEKTELRTELEVHPSRG</sequence>
<evidence type="ECO:0000313" key="3">
    <source>
        <dbReference type="EMBL" id="GJN88808.1"/>
    </source>
</evidence>
<keyword evidence="2" id="KW-0812">Transmembrane</keyword>
<evidence type="ECO:0000256" key="2">
    <source>
        <dbReference type="SAM" id="Phobius"/>
    </source>
</evidence>
<keyword evidence="2" id="KW-1133">Transmembrane helix</keyword>
<feature type="compositionally biased region" description="Basic and acidic residues" evidence="1">
    <location>
        <begin position="158"/>
        <end position="189"/>
    </location>
</feature>
<gene>
    <name evidence="3" type="ORF">Rhopal_001779-T1</name>
</gene>
<reference evidence="3 4" key="1">
    <citation type="submission" date="2021-12" db="EMBL/GenBank/DDBJ databases">
        <title>High titer production of polyol ester of fatty acids by Rhodotorula paludigena BS15 towards product separation-free biomass refinery.</title>
        <authorList>
            <person name="Mano J."/>
            <person name="Ono H."/>
            <person name="Tanaka T."/>
            <person name="Naito K."/>
            <person name="Sushida H."/>
            <person name="Ike M."/>
            <person name="Tokuyasu K."/>
            <person name="Kitaoka M."/>
        </authorList>
    </citation>
    <scope>NUCLEOTIDE SEQUENCE [LARGE SCALE GENOMIC DNA]</scope>
    <source>
        <strain evidence="3 4">BS15</strain>
    </source>
</reference>
<keyword evidence="2" id="KW-0472">Membrane</keyword>
<name>A0AAV5GJE6_9BASI</name>
<feature type="transmembrane region" description="Helical" evidence="2">
    <location>
        <begin position="40"/>
        <end position="64"/>
    </location>
</feature>
<comment type="caution">
    <text evidence="3">The sequence shown here is derived from an EMBL/GenBank/DDBJ whole genome shotgun (WGS) entry which is preliminary data.</text>
</comment>
<feature type="region of interest" description="Disordered" evidence="1">
    <location>
        <begin position="104"/>
        <end position="189"/>
    </location>
</feature>
<protein>
    <submittedName>
        <fullName evidence="3">Uncharacterized protein</fullName>
    </submittedName>
</protein>
<evidence type="ECO:0000256" key="1">
    <source>
        <dbReference type="SAM" id="MobiDB-lite"/>
    </source>
</evidence>
<keyword evidence="4" id="KW-1185">Reference proteome</keyword>
<dbReference type="Proteomes" id="UP001342314">
    <property type="component" value="Unassembled WGS sequence"/>
</dbReference>
<accession>A0AAV5GJE6</accession>
<proteinExistence type="predicted"/>